<evidence type="ECO:0000256" key="2">
    <source>
        <dbReference type="ARBA" id="ARBA00004555"/>
    </source>
</evidence>
<dbReference type="PANTHER" id="PTHR13398:SF0">
    <property type="entry name" value="GDP-FUCOSE PROTEIN O-FUCOSYLTRANSFERASE 2"/>
    <property type="match status" value="1"/>
</dbReference>
<keyword evidence="5" id="KW-0328">Glycosyltransferase</keyword>
<dbReference type="Gene3D" id="3.40.50.11350">
    <property type="match status" value="1"/>
</dbReference>
<evidence type="ECO:0000313" key="21">
    <source>
        <dbReference type="Proteomes" id="UP000008068"/>
    </source>
</evidence>
<dbReference type="FunFam" id="3.40.50.11350:FF:000002">
    <property type="entry name" value="GDP-fucose protein O-fucosyltransferase 2"/>
    <property type="match status" value="1"/>
</dbReference>
<evidence type="ECO:0000256" key="19">
    <source>
        <dbReference type="SAM" id="SignalP"/>
    </source>
</evidence>
<evidence type="ECO:0000256" key="4">
    <source>
        <dbReference type="ARBA" id="ARBA00012196"/>
    </source>
</evidence>
<keyword evidence="11" id="KW-0325">Glycoprotein</keyword>
<dbReference type="Gene3D" id="3.40.50.11340">
    <property type="match status" value="1"/>
</dbReference>
<dbReference type="GO" id="GO:0046922">
    <property type="term" value="F:peptide-O-fucosyltransferase activity"/>
    <property type="evidence" value="ECO:0007669"/>
    <property type="project" value="UniProtKB-EC"/>
</dbReference>
<keyword evidence="6" id="KW-0808">Transferase</keyword>
<dbReference type="FunFam" id="3.40.50.11340:FF:000007">
    <property type="entry name" value="GDP-fucose protein O-fucosyltransferase 2"/>
    <property type="match status" value="1"/>
</dbReference>
<sequence>MHFLFILLVLGGVLASLDDQTVSRVDTNKYSIAVEKKFLLYDVNFGEGFNLRRDVYMRVANTVRLLRESGENWILVLPPWGRLHHWMRMEVALSWRLFFDVESLNRFIPVIEFEDFLDETENHPIDQVIYLQHYEEGWGTEYVRKFEERKCLAPADSHYKKVDGEKWRGWFYSYEDVRASNFKCVSIQGDSATLRDLLKHSNYSSMTSIMIDRAETILHEHFGDADYWKARRSMRYSKQLVEAADAFRDKYLDSDDENDKTELVSDWRKERARRSALGGPYLGIHWRRRDFLYARQEQLPSIKGTALILEKLCEQLKLNRIYLATDAPEEEVEELKSYLKEGLKVYRFTDTQKFNDGQIAIIDQYLCAHARHFIGSHESTFTFRIQEDREILGFPVSSTFNRLCPDKNPDCEPPSKWKIAYFRSFELVIFIFVYKGVLKMTCVRKLVNLNIYDGPNIYNFGSVLG</sequence>
<dbReference type="CDD" id="cd11298">
    <property type="entry name" value="O-FucT-2"/>
    <property type="match status" value="1"/>
</dbReference>
<dbReference type="GO" id="GO:0005783">
    <property type="term" value="C:endoplasmic reticulum"/>
    <property type="evidence" value="ECO:0007669"/>
    <property type="project" value="UniProtKB-SubCell"/>
</dbReference>
<comment type="catalytic activity">
    <reaction evidence="17">
        <text>L-threonyl-[protein] + GDP-beta-L-fucose = 3-O-(alpha-L-fucosyl)-L-threonyl-[protein] + GDP + H(+)</text>
        <dbReference type="Rhea" id="RHEA:70491"/>
        <dbReference type="Rhea" id="RHEA-COMP:11060"/>
        <dbReference type="Rhea" id="RHEA-COMP:17915"/>
        <dbReference type="ChEBI" id="CHEBI:15378"/>
        <dbReference type="ChEBI" id="CHEBI:30013"/>
        <dbReference type="ChEBI" id="CHEBI:57273"/>
        <dbReference type="ChEBI" id="CHEBI:58189"/>
        <dbReference type="ChEBI" id="CHEBI:189631"/>
        <dbReference type="EC" id="2.4.1.221"/>
    </reaction>
    <physiologicalReaction direction="left-to-right" evidence="17">
        <dbReference type="Rhea" id="RHEA:70492"/>
    </physiologicalReaction>
</comment>
<comment type="pathway">
    <text evidence="3">Protein modification; protein glycosylation.</text>
</comment>
<dbReference type="AlphaFoldDB" id="G0MLH0"/>
<dbReference type="InterPro" id="IPR019378">
    <property type="entry name" value="GDP-Fuc_O-FucTrfase"/>
</dbReference>
<evidence type="ECO:0000256" key="12">
    <source>
        <dbReference type="ARBA" id="ARBA00023253"/>
    </source>
</evidence>
<keyword evidence="21" id="KW-1185">Reference proteome</keyword>
<keyword evidence="13" id="KW-0119">Carbohydrate metabolism</keyword>
<dbReference type="OMA" id="RNAVWPI"/>
<evidence type="ECO:0000256" key="14">
    <source>
        <dbReference type="ARBA" id="ARBA00025803"/>
    </source>
</evidence>
<gene>
    <name evidence="20" type="primary">Cbn-pad-2</name>
    <name evidence="20" type="ORF">CAEBREN_03874</name>
</gene>
<dbReference type="InParanoid" id="G0MLH0"/>
<evidence type="ECO:0000256" key="7">
    <source>
        <dbReference type="ARBA" id="ARBA00022729"/>
    </source>
</evidence>
<dbReference type="eggNOG" id="ENOG502QPS6">
    <property type="taxonomic scope" value="Eukaryota"/>
</dbReference>
<dbReference type="EMBL" id="GL379799">
    <property type="protein sequence ID" value="EGT34807.1"/>
    <property type="molecule type" value="Genomic_DNA"/>
</dbReference>
<dbReference type="OrthoDB" id="422368at2759"/>
<keyword evidence="7 19" id="KW-0732">Signal</keyword>
<evidence type="ECO:0000256" key="8">
    <source>
        <dbReference type="ARBA" id="ARBA00022824"/>
    </source>
</evidence>
<keyword evidence="9" id="KW-0333">Golgi apparatus</keyword>
<name>G0MLH0_CAEBE</name>
<evidence type="ECO:0000256" key="10">
    <source>
        <dbReference type="ARBA" id="ARBA00023157"/>
    </source>
</evidence>
<dbReference type="Proteomes" id="UP000008068">
    <property type="component" value="Unassembled WGS sequence"/>
</dbReference>
<keyword evidence="12" id="KW-0294">Fucose metabolism</keyword>
<protein>
    <recommendedName>
        <fullName evidence="15">GDP-fucose protein O-fucosyltransferase 2</fullName>
        <ecNumber evidence="4">2.4.1.221</ecNumber>
    </recommendedName>
    <alternativeName>
        <fullName evidence="16">Peptide-O-fucosyltransferase 2</fullName>
    </alternativeName>
</protein>
<evidence type="ECO:0000256" key="1">
    <source>
        <dbReference type="ARBA" id="ARBA00004240"/>
    </source>
</evidence>
<feature type="chain" id="PRO_5013175318" description="GDP-fucose protein O-fucosyltransferase 2" evidence="19">
    <location>
        <begin position="16"/>
        <end position="465"/>
    </location>
</feature>
<accession>G0MLH0</accession>
<reference evidence="21" key="1">
    <citation type="submission" date="2011-07" db="EMBL/GenBank/DDBJ databases">
        <authorList>
            <consortium name="Caenorhabditis brenneri Sequencing and Analysis Consortium"/>
            <person name="Wilson R.K."/>
        </authorList>
    </citation>
    <scope>NUCLEOTIDE SEQUENCE [LARGE SCALE GENOMIC DNA]</scope>
    <source>
        <strain evidence="21">PB2801</strain>
    </source>
</reference>
<evidence type="ECO:0000256" key="16">
    <source>
        <dbReference type="ARBA" id="ARBA00033083"/>
    </source>
</evidence>
<evidence type="ECO:0000256" key="18">
    <source>
        <dbReference type="ARBA" id="ARBA00048647"/>
    </source>
</evidence>
<dbReference type="PANTHER" id="PTHR13398">
    <property type="entry name" value="GDP-FUCOSE PROTEIN O-FUCOSYLTRANSFERASE 2"/>
    <property type="match status" value="1"/>
</dbReference>
<dbReference type="EC" id="2.4.1.221" evidence="4"/>
<dbReference type="STRING" id="135651.G0MLH0"/>
<evidence type="ECO:0000256" key="13">
    <source>
        <dbReference type="ARBA" id="ARBA00023277"/>
    </source>
</evidence>
<dbReference type="InterPro" id="IPR045130">
    <property type="entry name" value="OFUT2-like"/>
</dbReference>
<dbReference type="GO" id="GO:0006004">
    <property type="term" value="P:fucose metabolic process"/>
    <property type="evidence" value="ECO:0007669"/>
    <property type="project" value="UniProtKB-KW"/>
</dbReference>
<proteinExistence type="inferred from homology"/>
<dbReference type="HOGENOM" id="CLU_033856_0_0_1"/>
<evidence type="ECO:0000256" key="5">
    <source>
        <dbReference type="ARBA" id="ARBA00022676"/>
    </source>
</evidence>
<evidence type="ECO:0000256" key="9">
    <source>
        <dbReference type="ARBA" id="ARBA00023034"/>
    </source>
</evidence>
<evidence type="ECO:0000313" key="20">
    <source>
        <dbReference type="EMBL" id="EGT34807.1"/>
    </source>
</evidence>
<comment type="subcellular location">
    <subcellularLocation>
        <location evidence="1">Endoplasmic reticulum</location>
    </subcellularLocation>
    <subcellularLocation>
        <location evidence="2">Golgi apparatus</location>
    </subcellularLocation>
</comment>
<feature type="signal peptide" evidence="19">
    <location>
        <begin position="1"/>
        <end position="15"/>
    </location>
</feature>
<evidence type="ECO:0000256" key="11">
    <source>
        <dbReference type="ARBA" id="ARBA00023180"/>
    </source>
</evidence>
<organism evidence="21">
    <name type="scientific">Caenorhabditis brenneri</name>
    <name type="common">Nematode worm</name>
    <dbReference type="NCBI Taxonomy" id="135651"/>
    <lineage>
        <taxon>Eukaryota</taxon>
        <taxon>Metazoa</taxon>
        <taxon>Ecdysozoa</taxon>
        <taxon>Nematoda</taxon>
        <taxon>Chromadorea</taxon>
        <taxon>Rhabditida</taxon>
        <taxon>Rhabditina</taxon>
        <taxon>Rhabditomorpha</taxon>
        <taxon>Rhabditoidea</taxon>
        <taxon>Rhabditidae</taxon>
        <taxon>Peloderinae</taxon>
        <taxon>Caenorhabditis</taxon>
    </lineage>
</organism>
<evidence type="ECO:0000256" key="6">
    <source>
        <dbReference type="ARBA" id="ARBA00022679"/>
    </source>
</evidence>
<evidence type="ECO:0000256" key="17">
    <source>
        <dbReference type="ARBA" id="ARBA00047273"/>
    </source>
</evidence>
<keyword evidence="8" id="KW-0256">Endoplasmic reticulum</keyword>
<keyword evidence="10" id="KW-1015">Disulfide bond</keyword>
<evidence type="ECO:0000256" key="3">
    <source>
        <dbReference type="ARBA" id="ARBA00004922"/>
    </source>
</evidence>
<evidence type="ECO:0000256" key="15">
    <source>
        <dbReference type="ARBA" id="ARBA00026232"/>
    </source>
</evidence>
<comment type="catalytic activity">
    <reaction evidence="18">
        <text>L-seryl-[protein] + GDP-beta-L-fucose = 3-O-(alpha-L-fucosyl)-L-seryl-[protein] + GDP + H(+)</text>
        <dbReference type="Rhea" id="RHEA:63644"/>
        <dbReference type="Rhea" id="RHEA-COMP:9863"/>
        <dbReference type="Rhea" id="RHEA-COMP:17914"/>
        <dbReference type="ChEBI" id="CHEBI:15378"/>
        <dbReference type="ChEBI" id="CHEBI:29999"/>
        <dbReference type="ChEBI" id="CHEBI:57273"/>
        <dbReference type="ChEBI" id="CHEBI:58189"/>
        <dbReference type="ChEBI" id="CHEBI:189632"/>
        <dbReference type="EC" id="2.4.1.221"/>
    </reaction>
    <physiologicalReaction direction="left-to-right" evidence="18">
        <dbReference type="Rhea" id="RHEA:63645"/>
    </physiologicalReaction>
</comment>
<dbReference type="FunCoup" id="G0MLH0">
    <property type="interactions" value="1250"/>
</dbReference>
<comment type="similarity">
    <text evidence="14">Belongs to the glycosyltransferase 68 family.</text>
</comment>
<dbReference type="GO" id="GO:0005794">
    <property type="term" value="C:Golgi apparatus"/>
    <property type="evidence" value="ECO:0007669"/>
    <property type="project" value="UniProtKB-SubCell"/>
</dbReference>
<dbReference type="Pfam" id="PF10250">
    <property type="entry name" value="O-FucT"/>
    <property type="match status" value="1"/>
</dbReference>